<dbReference type="Pfam" id="PF25133">
    <property type="entry name" value="TYW2_N_2"/>
    <property type="match status" value="1"/>
</dbReference>
<dbReference type="InterPro" id="IPR029063">
    <property type="entry name" value="SAM-dependent_MTases_sf"/>
</dbReference>
<dbReference type="Pfam" id="PF02475">
    <property type="entry name" value="TRM5-TYW2_MTfase"/>
    <property type="match status" value="1"/>
</dbReference>
<comment type="catalytic activity">
    <reaction evidence="9">
        <text>4-demethylwyosine(37) in tRNA(Phe) + S-adenosyl-L-methionine = 4-demethyl-7-[(3S)-3-amino-3-carboxypropyl]wyosine(37) in tRNA(Phe) + S-methyl-5'-thioadenosine + H(+)</text>
        <dbReference type="Rhea" id="RHEA:36355"/>
        <dbReference type="Rhea" id="RHEA-COMP:10164"/>
        <dbReference type="Rhea" id="RHEA-COMP:10378"/>
        <dbReference type="ChEBI" id="CHEBI:15378"/>
        <dbReference type="ChEBI" id="CHEBI:17509"/>
        <dbReference type="ChEBI" id="CHEBI:59789"/>
        <dbReference type="ChEBI" id="CHEBI:64315"/>
        <dbReference type="ChEBI" id="CHEBI:73550"/>
        <dbReference type="EC" id="2.5.1.114"/>
    </reaction>
</comment>
<evidence type="ECO:0000259" key="11">
    <source>
        <dbReference type="PROSITE" id="PS51684"/>
    </source>
</evidence>
<keyword evidence="13" id="KW-1185">Reference proteome</keyword>
<comment type="pathway">
    <text evidence="1">tRNA modification; wybutosine-tRNA(Phe) biosynthesis.</text>
</comment>
<evidence type="ECO:0000256" key="7">
    <source>
        <dbReference type="ARBA" id="ARBA00031315"/>
    </source>
</evidence>
<keyword evidence="4" id="KW-0808">Transferase</keyword>
<dbReference type="Gene3D" id="3.30.300.110">
    <property type="entry name" value="Met-10+ protein-like domains"/>
    <property type="match status" value="1"/>
</dbReference>
<accession>A0A8D2L625</accession>
<proteinExistence type="predicted"/>
<name>A0A8D2L625_VARKO</name>
<evidence type="ECO:0000256" key="6">
    <source>
        <dbReference type="ARBA" id="ARBA00022694"/>
    </source>
</evidence>
<dbReference type="CDD" id="cd02440">
    <property type="entry name" value="AdoMet_MTases"/>
    <property type="match status" value="1"/>
</dbReference>
<dbReference type="PANTHER" id="PTHR23245:SF25">
    <property type="entry name" value="TRNA WYBUTOSINE-SYNTHESIZING PROTEIN 2 HOMOLOG"/>
    <property type="match status" value="1"/>
</dbReference>
<dbReference type="Ensembl" id="ENSVKKT00000017521.1">
    <property type="protein sequence ID" value="ENSVKKP00000017095.1"/>
    <property type="gene ID" value="ENSVKKG00000011427.1"/>
</dbReference>
<sequence length="539" mass="60402">MSIKEIHAHKCTGKWGWGIYRRLLLCAHIESSSTLGKDVAGWWGQDRALGSSSTSSGKLQVAFSGSSFICWACRKCLQREGILDRRYNVQKLPNGTMALPVLGRSLTAQRLQQLKESIPPGRTCALTWIQNPIPSKVTRIQLPHQKLWNEVQNLMKIHGIPWSEELERDLPCSWQRHGDLILLSEDSFRATLWGKLGQELWKVVASALGARRLAKRGRVQSDLFRSPTVTLLLGQDGWVEHVDNGIRYMFDVTQCMLSPGNITEKLRIASLQCAEEVVVDLYAGIGYFTLPYLVHAGAAFVHACEWNPHAAEALRKNLQLNGVADRCQVHQGDNKKLELRDVADRVNLGLIPSSEEGWPVACWVLRKDVGGILHIHQNVESFPAKAPNSRQKPEQVQPHEHGLGQTAYSTQEARVAHEAHPVLQDAGKKEPTRAARCAWQRWAEATRTRIRTLLEELDGKPWRTQILHIERVKSYAPHVHHLVLDLKCQPAPEVGLARPLHCLAPEITRASNRAVLPSPMRGTQPGSFHVPHSCSVPEL</sequence>
<evidence type="ECO:0000256" key="2">
    <source>
        <dbReference type="ARBA" id="ARBA00012265"/>
    </source>
</evidence>
<evidence type="ECO:0000313" key="12">
    <source>
        <dbReference type="Ensembl" id="ENSVKKP00000017095.1"/>
    </source>
</evidence>
<evidence type="ECO:0000256" key="10">
    <source>
        <dbReference type="SAM" id="MobiDB-lite"/>
    </source>
</evidence>
<evidence type="ECO:0000256" key="4">
    <source>
        <dbReference type="ARBA" id="ARBA00022679"/>
    </source>
</evidence>
<dbReference type="AlphaFoldDB" id="A0A8D2L625"/>
<keyword evidence="5" id="KW-0949">S-adenosyl-L-methionine</keyword>
<evidence type="ECO:0000313" key="13">
    <source>
        <dbReference type="Proteomes" id="UP000694545"/>
    </source>
</evidence>
<dbReference type="InterPro" id="IPR056743">
    <property type="entry name" value="TRM5-TYW2-like_MTfase"/>
</dbReference>
<comment type="function">
    <text evidence="8">S-adenosyl-L-methionine-dependent transferase that acts as a component of the wybutosine biosynthesis pathway. Wybutosine is a hyper modified guanosine with a tricyclic base found at the 3'-position adjacent to the anticodon of eukaryotic phenylalanine tRNA. Catalyzes the transfer of the alpha-amino-alpha-carboxypropyl (acp) group from S-adenosyl-L-methionine to the C-7 position of 4-demethylwyosine (imG-14) to produce wybutosine-86.</text>
</comment>
<dbReference type="InterPro" id="IPR056745">
    <property type="entry name" value="TYW2_N"/>
</dbReference>
<evidence type="ECO:0000256" key="3">
    <source>
        <dbReference type="ARBA" id="ARBA00017179"/>
    </source>
</evidence>
<protein>
    <recommendedName>
        <fullName evidence="3">tRNA wybutosine-synthesizing protein 2 homolog</fullName>
        <ecNumber evidence="2">2.5.1.114</ecNumber>
    </recommendedName>
    <alternativeName>
        <fullName evidence="7">tRNA(Phe) (4-demethylwyosine(37)-C(7)) aminocarboxypropyltransferase</fullName>
    </alternativeName>
</protein>
<dbReference type="EC" id="2.5.1.114" evidence="2"/>
<reference evidence="12" key="2">
    <citation type="submission" date="2025-09" db="UniProtKB">
        <authorList>
            <consortium name="Ensembl"/>
        </authorList>
    </citation>
    <scope>IDENTIFICATION</scope>
</reference>
<dbReference type="GO" id="GO:0031591">
    <property type="term" value="P:wybutosine biosynthetic process"/>
    <property type="evidence" value="ECO:0007669"/>
    <property type="project" value="TreeGrafter"/>
</dbReference>
<dbReference type="GO" id="GO:0005737">
    <property type="term" value="C:cytoplasm"/>
    <property type="evidence" value="ECO:0007669"/>
    <property type="project" value="TreeGrafter"/>
</dbReference>
<dbReference type="PROSITE" id="PS51684">
    <property type="entry name" value="SAM_MT_TRM5_TYW2"/>
    <property type="match status" value="1"/>
</dbReference>
<dbReference type="InterPro" id="IPR030382">
    <property type="entry name" value="MeTrfase_TRM5/TYW2"/>
</dbReference>
<dbReference type="PANTHER" id="PTHR23245">
    <property type="entry name" value="TRNA METHYLTRANSFERASE"/>
    <property type="match status" value="1"/>
</dbReference>
<dbReference type="GO" id="GO:0008175">
    <property type="term" value="F:tRNA methyltransferase activity"/>
    <property type="evidence" value="ECO:0007669"/>
    <property type="project" value="TreeGrafter"/>
</dbReference>
<feature type="domain" description="SAM-dependent methyltransferase TRM5/TYW2-type" evidence="11">
    <location>
        <begin position="174"/>
        <end position="490"/>
    </location>
</feature>
<dbReference type="Proteomes" id="UP000694545">
    <property type="component" value="Unplaced"/>
</dbReference>
<dbReference type="FunFam" id="3.30.300.110:FF:000002">
    <property type="entry name" value="tRNA wybutosine-synthesizing protein 2 homolog"/>
    <property type="match status" value="1"/>
</dbReference>
<dbReference type="Gene3D" id="3.40.50.150">
    <property type="entry name" value="Vaccinia Virus protein VP39"/>
    <property type="match status" value="1"/>
</dbReference>
<dbReference type="GO" id="GO:0102522">
    <property type="term" value="F:tRNA 4-demethylwyosine alpha-amino-alpha-carboxypropyltransferase activity"/>
    <property type="evidence" value="ECO:0007669"/>
    <property type="project" value="UniProtKB-EC"/>
</dbReference>
<keyword evidence="6" id="KW-0819">tRNA processing</keyword>
<evidence type="ECO:0000256" key="5">
    <source>
        <dbReference type="ARBA" id="ARBA00022691"/>
    </source>
</evidence>
<dbReference type="Pfam" id="PF25132">
    <property type="entry name" value="TYW2_N"/>
    <property type="match status" value="1"/>
</dbReference>
<dbReference type="GO" id="GO:0030488">
    <property type="term" value="P:tRNA methylation"/>
    <property type="evidence" value="ECO:0007669"/>
    <property type="project" value="TreeGrafter"/>
</dbReference>
<evidence type="ECO:0000256" key="1">
    <source>
        <dbReference type="ARBA" id="ARBA00004797"/>
    </source>
</evidence>
<evidence type="ECO:0000256" key="8">
    <source>
        <dbReference type="ARBA" id="ARBA00037786"/>
    </source>
</evidence>
<feature type="region of interest" description="Disordered" evidence="10">
    <location>
        <begin position="518"/>
        <end position="539"/>
    </location>
</feature>
<organism evidence="12 13">
    <name type="scientific">Varanus komodoensis</name>
    <name type="common">Komodo dragon</name>
    <dbReference type="NCBI Taxonomy" id="61221"/>
    <lineage>
        <taxon>Eukaryota</taxon>
        <taxon>Metazoa</taxon>
        <taxon>Chordata</taxon>
        <taxon>Craniata</taxon>
        <taxon>Vertebrata</taxon>
        <taxon>Euteleostomi</taxon>
        <taxon>Lepidosauria</taxon>
        <taxon>Squamata</taxon>
        <taxon>Bifurcata</taxon>
        <taxon>Unidentata</taxon>
        <taxon>Episquamata</taxon>
        <taxon>Toxicofera</taxon>
        <taxon>Anguimorpha</taxon>
        <taxon>Paleoanguimorpha</taxon>
        <taxon>Varanoidea</taxon>
        <taxon>Varanidae</taxon>
        <taxon>Varanus</taxon>
    </lineage>
</organism>
<dbReference type="InterPro" id="IPR056744">
    <property type="entry name" value="TRM5/TYW2-like_N"/>
</dbReference>
<reference evidence="12" key="1">
    <citation type="submission" date="2025-08" db="UniProtKB">
        <authorList>
            <consortium name="Ensembl"/>
        </authorList>
    </citation>
    <scope>IDENTIFICATION</scope>
</reference>
<dbReference type="SUPFAM" id="SSF53335">
    <property type="entry name" value="S-adenosyl-L-methionine-dependent methyltransferases"/>
    <property type="match status" value="1"/>
</dbReference>
<evidence type="ECO:0000256" key="9">
    <source>
        <dbReference type="ARBA" id="ARBA00049400"/>
    </source>
</evidence>